<accession>A0ABD5Q5U0</accession>
<dbReference type="Gene3D" id="3.40.50.300">
    <property type="entry name" value="P-loop containing nucleotide triphosphate hydrolases"/>
    <property type="match status" value="2"/>
</dbReference>
<dbReference type="AlphaFoldDB" id="A0ABD5Q5U0"/>
<name>A0ABD5Q5U0_9EURY</name>
<dbReference type="SUPFAM" id="SSF52540">
    <property type="entry name" value="P-loop containing nucleoside triphosphate hydrolases"/>
    <property type="match status" value="1"/>
</dbReference>
<evidence type="ECO:0000256" key="1">
    <source>
        <dbReference type="SAM" id="MobiDB-lite"/>
    </source>
</evidence>
<comment type="caution">
    <text evidence="2">The sequence shown here is derived from an EMBL/GenBank/DDBJ whole genome shotgun (WGS) entry which is preliminary data.</text>
</comment>
<keyword evidence="2" id="KW-0067">ATP-binding</keyword>
<dbReference type="EMBL" id="JBHSHT010000002">
    <property type="protein sequence ID" value="MFC4826028.1"/>
    <property type="molecule type" value="Genomic_DNA"/>
</dbReference>
<gene>
    <name evidence="2" type="ORF">ACFO9K_17370</name>
</gene>
<dbReference type="GeneID" id="73046879"/>
<dbReference type="CDD" id="cd01127">
    <property type="entry name" value="TrwB_TraG_TraD_VirD4"/>
    <property type="match status" value="1"/>
</dbReference>
<dbReference type="PANTHER" id="PTHR30121">
    <property type="entry name" value="UNCHARACTERIZED PROTEIN YJGR-RELATED"/>
    <property type="match status" value="1"/>
</dbReference>
<sequence length="1232" mass="137076">MEEPTASTPSDSRDNLTNHRTTDGESTRLYIRVQPTDNALNPKTIQRQFKRLQQITYPEPDGILDRFRGPIRPTLEFLLVSNTESSLSYYVGIDEQDTVDELERILRGVFPNSYEFDRVEWHADQLTLSDEMADGADSEATKIAGVEFQGQTDRRRDWQTKLTPFEEFTSHDEDDHARVPLTAVVETMAERDLPMVYQALLRPKLDWTDDLEDRRLDIEMNIDTLGGQLANAVLGSPDESNPALPASDEERLAELEAKDARRSFEVNARAIAITDKSDTEPPTEDPKRAVRELTSAFSDVSRTSYEINGTVHTGSDGVAVFDAIRERQFQPPNYERLATKIPGTTNTSSGIVADATEVTNFCLLDGAALTTAGTRALAPSRGEQTALPRPTKEQLTQYRTSGLTLGQPLSQDDTPTDPIALPPELQPLHVAWFGKTGSGKSTGLTTGMLDNHAATSGASILIEPKGDGMPVEYLRAHYAKYGNLDNVYYFDCAETLPALSFFDIRPQLEAGIDRATAVQNTVDHYIELLIGIMGRDRFERAVRSPDIIRYLVKALFDPVHGADAFSHRDLQQKATQMAETRDAPPVTDDDLAVMLGGVVTNSKRSFDELMQGVMNRIEKVPLDDRLAHLFNHVPQNTTEARIDGDETAPDPEFDFFDVLDEDAVVIFDTSGLRTESRRALTLVLLSNLWTALRRRQRLHTKERDLPEDDYQDNATDDLPLVNLYVEEAAEVAASGLMTDLLAKSRGFHLSVTLAMQFPAQVRNTDTEAYAEILNNISTIITGNVAVDSDLEKRLATEDIPPSEVGNRLRALRRGQWFASLPAGFQDREPRPFLLSSAPLPPGHPEGDDPLTETQSLAFEALLDSVKDRTRLDYGLDFLADGQAQSRPSTTVQAPGSKNGSPATETTNTRVDSALPYTKRLPTCIQYNEDAHAIVCTGCESRHDPSPAGLKRGIKCCSSLDRIDRDKIPICEVSLTLSPQEREESEYSDRQLAFLQVVYAAHQGEYDPEWEYDICWDSMLRLQEYVGIESEAVDELVDDDLLRIDCDHPHRLYTVTADGRSEIQVAHREGIAYGHGVGDLGESSLHRVMVEIGRQYVEDAYANDSDSDVVEVVPYYELDDGHRLDVAGLDADGNVQAVVEAERANHDILRAVPEDYDKMAAFDPEDAIWIVKNRDAAHDVLEALNEPPTGDRRVEKEYSRSSPPRAFRLDAPGCSEIHTLGYVRGSLLDLESP</sequence>
<dbReference type="PANTHER" id="PTHR30121:SF6">
    <property type="entry name" value="SLR6007 PROTEIN"/>
    <property type="match status" value="1"/>
</dbReference>
<feature type="region of interest" description="Disordered" evidence="1">
    <location>
        <begin position="828"/>
        <end position="851"/>
    </location>
</feature>
<evidence type="ECO:0000313" key="2">
    <source>
        <dbReference type="EMBL" id="MFC4826028.1"/>
    </source>
</evidence>
<dbReference type="InterPro" id="IPR027417">
    <property type="entry name" value="P-loop_NTPase"/>
</dbReference>
<feature type="region of interest" description="Disordered" evidence="1">
    <location>
        <begin position="1"/>
        <end position="26"/>
    </location>
</feature>
<evidence type="ECO:0000313" key="3">
    <source>
        <dbReference type="Proteomes" id="UP001595945"/>
    </source>
</evidence>
<feature type="region of interest" description="Disordered" evidence="1">
    <location>
        <begin position="883"/>
        <end position="907"/>
    </location>
</feature>
<dbReference type="InterPro" id="IPR051162">
    <property type="entry name" value="T4SS_component"/>
</dbReference>
<keyword evidence="3" id="KW-1185">Reference proteome</keyword>
<feature type="compositionally biased region" description="Polar residues" evidence="1">
    <location>
        <begin position="1"/>
        <end position="10"/>
    </location>
</feature>
<reference evidence="2 3" key="1">
    <citation type="journal article" date="2019" name="Int. J. Syst. Evol. Microbiol.">
        <title>The Global Catalogue of Microorganisms (GCM) 10K type strain sequencing project: providing services to taxonomists for standard genome sequencing and annotation.</title>
        <authorList>
            <consortium name="The Broad Institute Genomics Platform"/>
            <consortium name="The Broad Institute Genome Sequencing Center for Infectious Disease"/>
            <person name="Wu L."/>
            <person name="Ma J."/>
        </authorList>
    </citation>
    <scope>NUCLEOTIDE SEQUENCE [LARGE SCALE GENOMIC DNA]</scope>
    <source>
        <strain evidence="2 3">XZYJ18</strain>
    </source>
</reference>
<dbReference type="RefSeq" id="WP_254268332.1">
    <property type="nucleotide sequence ID" value="NZ_CP100400.1"/>
</dbReference>
<proteinExistence type="predicted"/>
<dbReference type="GO" id="GO:0005524">
    <property type="term" value="F:ATP binding"/>
    <property type="evidence" value="ECO:0007669"/>
    <property type="project" value="UniProtKB-KW"/>
</dbReference>
<protein>
    <submittedName>
        <fullName evidence="2">ATP-binding protein</fullName>
    </submittedName>
</protein>
<organism evidence="2 3">
    <name type="scientific">Halorussus aquaticus</name>
    <dbReference type="NCBI Taxonomy" id="2953748"/>
    <lineage>
        <taxon>Archaea</taxon>
        <taxon>Methanobacteriati</taxon>
        <taxon>Methanobacteriota</taxon>
        <taxon>Stenosarchaea group</taxon>
        <taxon>Halobacteria</taxon>
        <taxon>Halobacteriales</taxon>
        <taxon>Haladaptataceae</taxon>
        <taxon>Halorussus</taxon>
    </lineage>
</organism>
<keyword evidence="2" id="KW-0547">Nucleotide-binding</keyword>
<feature type="compositionally biased region" description="Basic and acidic residues" evidence="1">
    <location>
        <begin position="11"/>
        <end position="26"/>
    </location>
</feature>
<dbReference type="Proteomes" id="UP001595945">
    <property type="component" value="Unassembled WGS sequence"/>
</dbReference>